<dbReference type="GeneID" id="20653002"/>
<dbReference type="RefSeq" id="XP_009528006.1">
    <property type="nucleotide sequence ID" value="XM_009529711.1"/>
</dbReference>
<feature type="non-terminal residue" evidence="1">
    <location>
        <position position="170"/>
    </location>
</feature>
<evidence type="ECO:0000313" key="2">
    <source>
        <dbReference type="Proteomes" id="UP000002640"/>
    </source>
</evidence>
<dbReference type="KEGG" id="psoj:PHYSODRAFT_453388"/>
<accession>G4ZD00</accession>
<gene>
    <name evidence="1" type="ORF">PHYSODRAFT_453388</name>
</gene>
<feature type="non-terminal residue" evidence="1">
    <location>
        <position position="1"/>
    </location>
</feature>
<protein>
    <submittedName>
        <fullName evidence="1">Uncharacterized protein</fullName>
    </submittedName>
</protein>
<proteinExistence type="predicted"/>
<dbReference type="EMBL" id="JH159154">
    <property type="protein sequence ID" value="EGZ18948.1"/>
    <property type="molecule type" value="Genomic_DNA"/>
</dbReference>
<dbReference type="SMR" id="G4ZD00"/>
<evidence type="ECO:0000313" key="1">
    <source>
        <dbReference type="EMBL" id="EGZ18948.1"/>
    </source>
</evidence>
<name>G4ZD00_PHYSP</name>
<organism evidence="1 2">
    <name type="scientific">Phytophthora sojae (strain P6497)</name>
    <name type="common">Soybean stem and root rot agent</name>
    <name type="synonym">Phytophthora megasperma f. sp. glycines</name>
    <dbReference type="NCBI Taxonomy" id="1094619"/>
    <lineage>
        <taxon>Eukaryota</taxon>
        <taxon>Sar</taxon>
        <taxon>Stramenopiles</taxon>
        <taxon>Oomycota</taxon>
        <taxon>Peronosporomycetes</taxon>
        <taxon>Peronosporales</taxon>
        <taxon>Peronosporaceae</taxon>
        <taxon>Phytophthora</taxon>
    </lineage>
</organism>
<keyword evidence="2" id="KW-1185">Reference proteome</keyword>
<reference evidence="1 2" key="1">
    <citation type="journal article" date="2006" name="Science">
        <title>Phytophthora genome sequences uncover evolutionary origins and mechanisms of pathogenesis.</title>
        <authorList>
            <person name="Tyler B.M."/>
            <person name="Tripathy S."/>
            <person name="Zhang X."/>
            <person name="Dehal P."/>
            <person name="Jiang R.H."/>
            <person name="Aerts A."/>
            <person name="Arredondo F.D."/>
            <person name="Baxter L."/>
            <person name="Bensasson D."/>
            <person name="Beynon J.L."/>
            <person name="Chapman J."/>
            <person name="Damasceno C.M."/>
            <person name="Dorrance A.E."/>
            <person name="Dou D."/>
            <person name="Dickerman A.W."/>
            <person name="Dubchak I.L."/>
            <person name="Garbelotto M."/>
            <person name="Gijzen M."/>
            <person name="Gordon S.G."/>
            <person name="Govers F."/>
            <person name="Grunwald N.J."/>
            <person name="Huang W."/>
            <person name="Ivors K.L."/>
            <person name="Jones R.W."/>
            <person name="Kamoun S."/>
            <person name="Krampis K."/>
            <person name="Lamour K.H."/>
            <person name="Lee M.K."/>
            <person name="McDonald W.H."/>
            <person name="Medina M."/>
            <person name="Meijer H.J."/>
            <person name="Nordberg E.K."/>
            <person name="Maclean D.J."/>
            <person name="Ospina-Giraldo M.D."/>
            <person name="Morris P.F."/>
            <person name="Phuntumart V."/>
            <person name="Putnam N.H."/>
            <person name="Rash S."/>
            <person name="Rose J.K."/>
            <person name="Sakihama Y."/>
            <person name="Salamov A.A."/>
            <person name="Savidor A."/>
            <person name="Scheuring C.F."/>
            <person name="Smith B.M."/>
            <person name="Sobral B.W."/>
            <person name="Terry A."/>
            <person name="Torto-Alalibo T.A."/>
            <person name="Win J."/>
            <person name="Xu Z."/>
            <person name="Zhang H."/>
            <person name="Grigoriev I.V."/>
            <person name="Rokhsar D.S."/>
            <person name="Boore J.L."/>
        </authorList>
    </citation>
    <scope>NUCLEOTIDE SEQUENCE [LARGE SCALE GENOMIC DNA]</scope>
    <source>
        <strain evidence="1 2">P6497</strain>
    </source>
</reference>
<dbReference type="InParanoid" id="G4ZD00"/>
<sequence>VGEAFVSAARYGFIDTVEFLLGTNRVLPGAVSDAVVVAAHSPMSNIHTMKFLCSKKQATPSSIDRAFNECVSDEAIVTVFKNASGWGRDCSFFRFDARSVKIVKLLYQDSRVPGDVVGRALVQAACSGQAEVVALLLHDMRISAELRSEAFAMAAICENGDLMVSLFDKQ</sequence>
<dbReference type="AlphaFoldDB" id="G4ZD00"/>
<dbReference type="Proteomes" id="UP000002640">
    <property type="component" value="Unassembled WGS sequence"/>
</dbReference>